<protein>
    <submittedName>
        <fullName evidence="2">Uncharacterized protein</fullName>
    </submittedName>
</protein>
<dbReference type="RefSeq" id="WP_076490014.1">
    <property type="nucleotide sequence ID" value="NZ_FTMS01000046.1"/>
</dbReference>
<evidence type="ECO:0000313" key="3">
    <source>
        <dbReference type="Proteomes" id="UP000186400"/>
    </source>
</evidence>
<name>A0A1N6YAM0_9SPIO</name>
<feature type="chain" id="PRO_5013178997" evidence="1">
    <location>
        <begin position="22"/>
        <end position="161"/>
    </location>
</feature>
<gene>
    <name evidence="2" type="ORF">SAMN05920897_1462</name>
</gene>
<organism evidence="2 3">
    <name type="scientific">Alkalispirochaeta americana</name>
    <dbReference type="NCBI Taxonomy" id="159291"/>
    <lineage>
        <taxon>Bacteria</taxon>
        <taxon>Pseudomonadati</taxon>
        <taxon>Spirochaetota</taxon>
        <taxon>Spirochaetia</taxon>
        <taxon>Spirochaetales</taxon>
        <taxon>Spirochaetaceae</taxon>
        <taxon>Alkalispirochaeta</taxon>
    </lineage>
</organism>
<dbReference type="EMBL" id="FTMS01000046">
    <property type="protein sequence ID" value="SIR11675.1"/>
    <property type="molecule type" value="Genomic_DNA"/>
</dbReference>
<evidence type="ECO:0000256" key="1">
    <source>
        <dbReference type="SAM" id="SignalP"/>
    </source>
</evidence>
<accession>A0A1N6YAM0</accession>
<keyword evidence="3" id="KW-1185">Reference proteome</keyword>
<dbReference type="AlphaFoldDB" id="A0A1N6YAM0"/>
<evidence type="ECO:0000313" key="2">
    <source>
        <dbReference type="EMBL" id="SIR11675.1"/>
    </source>
</evidence>
<proteinExistence type="predicted"/>
<feature type="signal peptide" evidence="1">
    <location>
        <begin position="1"/>
        <end position="21"/>
    </location>
</feature>
<reference evidence="2 3" key="1">
    <citation type="submission" date="2017-01" db="EMBL/GenBank/DDBJ databases">
        <authorList>
            <person name="Mah S.A."/>
            <person name="Swanson W.J."/>
            <person name="Moy G.W."/>
            <person name="Vacquier V.D."/>
        </authorList>
    </citation>
    <scope>NUCLEOTIDE SEQUENCE [LARGE SCALE GENOMIC DNA]</scope>
    <source>
        <strain evidence="2 3">ASpG1</strain>
    </source>
</reference>
<dbReference type="STRING" id="159291.SAMN05920897_1462"/>
<dbReference type="Proteomes" id="UP000186400">
    <property type="component" value="Unassembled WGS sequence"/>
</dbReference>
<keyword evidence="1" id="KW-0732">Signal</keyword>
<sequence>MVKKVFLVLLFPLVSSLTVNSQHIIELSGYEFAPTVSKELHGLNLRVHFTFEFSLPEGHDPETNPFHGLMEMRARLKKSSVASQIFIYLMTHTVEYEYAELVEIVQQAPEENELIQRLYKALGEHPHLEDATITDMYMEYRLHYDDEWIRPGTSKLEGQRE</sequence>